<name>A0AA38P7D3_9AGAR</name>
<evidence type="ECO:0000313" key="3">
    <source>
        <dbReference type="Proteomes" id="UP001163846"/>
    </source>
</evidence>
<organism evidence="2 3">
    <name type="scientific">Lentinula raphanica</name>
    <dbReference type="NCBI Taxonomy" id="153919"/>
    <lineage>
        <taxon>Eukaryota</taxon>
        <taxon>Fungi</taxon>
        <taxon>Dikarya</taxon>
        <taxon>Basidiomycota</taxon>
        <taxon>Agaricomycotina</taxon>
        <taxon>Agaricomycetes</taxon>
        <taxon>Agaricomycetidae</taxon>
        <taxon>Agaricales</taxon>
        <taxon>Marasmiineae</taxon>
        <taxon>Omphalotaceae</taxon>
        <taxon>Lentinula</taxon>
    </lineage>
</organism>
<keyword evidence="3" id="KW-1185">Reference proteome</keyword>
<accession>A0AA38P7D3</accession>
<protein>
    <submittedName>
        <fullName evidence="2">Uncharacterized protein</fullName>
    </submittedName>
</protein>
<dbReference type="Proteomes" id="UP001163846">
    <property type="component" value="Unassembled WGS sequence"/>
</dbReference>
<reference evidence="2" key="1">
    <citation type="submission" date="2022-08" db="EMBL/GenBank/DDBJ databases">
        <authorList>
            <consortium name="DOE Joint Genome Institute"/>
            <person name="Min B."/>
            <person name="Riley R."/>
            <person name="Sierra-Patev S."/>
            <person name="Naranjo-Ortiz M."/>
            <person name="Looney B."/>
            <person name="Konkel Z."/>
            <person name="Slot J.C."/>
            <person name="Sakamoto Y."/>
            <person name="Steenwyk J.L."/>
            <person name="Rokas A."/>
            <person name="Carro J."/>
            <person name="Camarero S."/>
            <person name="Ferreira P."/>
            <person name="Molpeceres G."/>
            <person name="Ruiz-Duenas F.J."/>
            <person name="Serrano A."/>
            <person name="Henrissat B."/>
            <person name="Drula E."/>
            <person name="Hughes K.W."/>
            <person name="Mata J.L."/>
            <person name="Ishikawa N.K."/>
            <person name="Vargas-Isla R."/>
            <person name="Ushijima S."/>
            <person name="Smith C.A."/>
            <person name="Ahrendt S."/>
            <person name="Andreopoulos W."/>
            <person name="He G."/>
            <person name="Labutti K."/>
            <person name="Lipzen A."/>
            <person name="Ng V."/>
            <person name="Sandor L."/>
            <person name="Barry K."/>
            <person name="Martinez A.T."/>
            <person name="Xiao Y."/>
            <person name="Gibbons J.G."/>
            <person name="Terashima K."/>
            <person name="Hibbett D.S."/>
            <person name="Grigoriev I.V."/>
        </authorList>
    </citation>
    <scope>NUCLEOTIDE SEQUENCE</scope>
    <source>
        <strain evidence="2">TFB9207</strain>
    </source>
</reference>
<gene>
    <name evidence="2" type="ORF">F5878DRAFT_710633</name>
</gene>
<comment type="caution">
    <text evidence="2">The sequence shown here is derived from an EMBL/GenBank/DDBJ whole genome shotgun (WGS) entry which is preliminary data.</text>
</comment>
<feature type="region of interest" description="Disordered" evidence="1">
    <location>
        <begin position="19"/>
        <end position="38"/>
    </location>
</feature>
<sequence length="312" mass="34806">MVASPYYYTPCLAAVSGPTRNHYHHHHHEHHSRAPSGKKHAAAIHHSTNQNIHPSYHTYSSTKSISPVKPIFKPCLPKDRTDIRVCLYQRLKDGSLLAQSLGRSSLPRFRSGTGKTRISYEPYDFQVPYSENRDSNENIGIAFKAPTAGSSRSSSSRYFTWRAYATVRESRWSKLLPSKSSPRTVFAEVRVDPAIMHTSYGKFLQNDNRVLSSALAISIELGVLITIVSADETANSYPGSSLLARTVIQHRNAIAPEEYLQYWSKVLAGNDYEYGYGGYASPMTADSVLYIGTSNDGTSDLLYTYPKPRSTC</sequence>
<feature type="compositionally biased region" description="Basic residues" evidence="1">
    <location>
        <begin position="21"/>
        <end position="38"/>
    </location>
</feature>
<dbReference type="EMBL" id="MU806228">
    <property type="protein sequence ID" value="KAJ3837698.1"/>
    <property type="molecule type" value="Genomic_DNA"/>
</dbReference>
<evidence type="ECO:0000256" key="1">
    <source>
        <dbReference type="SAM" id="MobiDB-lite"/>
    </source>
</evidence>
<evidence type="ECO:0000313" key="2">
    <source>
        <dbReference type="EMBL" id="KAJ3837698.1"/>
    </source>
</evidence>
<dbReference type="AlphaFoldDB" id="A0AA38P7D3"/>
<proteinExistence type="predicted"/>